<evidence type="ECO:0000256" key="11">
    <source>
        <dbReference type="ARBA" id="ARBA00023098"/>
    </source>
</evidence>
<dbReference type="SFLD" id="SFLDS00005">
    <property type="entry name" value="Isoprenoid_Synthase_Type_I"/>
    <property type="match status" value="1"/>
</dbReference>
<accession>A0A2C9JLG5</accession>
<evidence type="ECO:0000256" key="13">
    <source>
        <dbReference type="RuleBase" id="RU004466"/>
    </source>
</evidence>
<dbReference type="OrthoDB" id="10257492at2759"/>
<evidence type="ECO:0000256" key="10">
    <source>
        <dbReference type="ARBA" id="ARBA00022842"/>
    </source>
</evidence>
<comment type="pathway">
    <text evidence="3">Isoprenoid biosynthesis; farnesyl diphosphate biosynthesis; farnesyl diphosphate from geranyl diphosphate and isopentenyl diphosphate: step 1/1.</text>
</comment>
<dbReference type="InterPro" id="IPR033749">
    <property type="entry name" value="Polyprenyl_synt_CS"/>
</dbReference>
<evidence type="ECO:0000256" key="1">
    <source>
        <dbReference type="ARBA" id="ARBA00001946"/>
    </source>
</evidence>
<dbReference type="SUPFAM" id="SSF48576">
    <property type="entry name" value="Terpenoid synthases"/>
    <property type="match status" value="1"/>
</dbReference>
<organism evidence="14 15">
    <name type="scientific">Biomphalaria glabrata</name>
    <name type="common">Bloodfluke planorb</name>
    <name type="synonym">Freshwater snail</name>
    <dbReference type="NCBI Taxonomy" id="6526"/>
    <lineage>
        <taxon>Eukaryota</taxon>
        <taxon>Metazoa</taxon>
        <taxon>Spiralia</taxon>
        <taxon>Lophotrochozoa</taxon>
        <taxon>Mollusca</taxon>
        <taxon>Gastropoda</taxon>
        <taxon>Heterobranchia</taxon>
        <taxon>Euthyneura</taxon>
        <taxon>Panpulmonata</taxon>
        <taxon>Hygrophila</taxon>
        <taxon>Lymnaeoidea</taxon>
        <taxon>Planorbidae</taxon>
        <taxon>Biomphalaria</taxon>
    </lineage>
</organism>
<gene>
    <name evidence="14" type="primary">106058900</name>
</gene>
<dbReference type="STRING" id="6526.A0A2C9JLG5"/>
<dbReference type="GO" id="GO:0046872">
    <property type="term" value="F:metal ion binding"/>
    <property type="evidence" value="ECO:0007669"/>
    <property type="project" value="UniProtKB-KW"/>
</dbReference>
<dbReference type="EC" id="2.5.1.1" evidence="6"/>
<evidence type="ECO:0000256" key="8">
    <source>
        <dbReference type="ARBA" id="ARBA00022679"/>
    </source>
</evidence>
<evidence type="ECO:0000256" key="7">
    <source>
        <dbReference type="ARBA" id="ARBA00022516"/>
    </source>
</evidence>
<evidence type="ECO:0000313" key="15">
    <source>
        <dbReference type="Proteomes" id="UP000076420"/>
    </source>
</evidence>
<dbReference type="FunFam" id="1.10.600.10:FF:000006">
    <property type="entry name" value="Farnesyl pyrophosphate synthase"/>
    <property type="match status" value="1"/>
</dbReference>
<dbReference type="PANTHER" id="PTHR11525:SF0">
    <property type="entry name" value="FARNESYL PYROPHOSPHATE SYNTHASE"/>
    <property type="match status" value="1"/>
</dbReference>
<keyword evidence="7" id="KW-0444">Lipid biosynthesis</keyword>
<evidence type="ECO:0000256" key="2">
    <source>
        <dbReference type="ARBA" id="ARBA00004932"/>
    </source>
</evidence>
<dbReference type="RefSeq" id="XP_013071869.2">
    <property type="nucleotide sequence ID" value="XM_013216415.2"/>
</dbReference>
<dbReference type="GO" id="GO:0045337">
    <property type="term" value="P:farnesyl diphosphate biosynthetic process"/>
    <property type="evidence" value="ECO:0007669"/>
    <property type="project" value="TreeGrafter"/>
</dbReference>
<dbReference type="PANTHER" id="PTHR11525">
    <property type="entry name" value="FARNESYL-PYROPHOSPHATE SYNTHETASE"/>
    <property type="match status" value="1"/>
</dbReference>
<evidence type="ECO:0000256" key="12">
    <source>
        <dbReference type="ARBA" id="ARBA00034546"/>
    </source>
</evidence>
<dbReference type="InterPro" id="IPR000092">
    <property type="entry name" value="Polyprenyl_synt"/>
</dbReference>
<dbReference type="PROSITE" id="PS00723">
    <property type="entry name" value="POLYPRENYL_SYNTHASE_1"/>
    <property type="match status" value="1"/>
</dbReference>
<dbReference type="Proteomes" id="UP000076420">
    <property type="component" value="Unassembled WGS sequence"/>
</dbReference>
<dbReference type="PROSITE" id="PS00444">
    <property type="entry name" value="POLYPRENYL_SYNTHASE_2"/>
    <property type="match status" value="1"/>
</dbReference>
<dbReference type="AlphaFoldDB" id="A0A2C9JLG5"/>
<evidence type="ECO:0000256" key="5">
    <source>
        <dbReference type="ARBA" id="ARBA00012439"/>
    </source>
</evidence>
<dbReference type="KEGG" id="bgt:106058900"/>
<dbReference type="InterPro" id="IPR008949">
    <property type="entry name" value="Isoprenoid_synthase_dom_sf"/>
</dbReference>
<name>A0A2C9JLG5_BIOGL</name>
<dbReference type="VEuPathDB" id="VectorBase:BGLAX_038970"/>
<dbReference type="CDD" id="cd00685">
    <property type="entry name" value="Trans_IPPS_HT"/>
    <property type="match status" value="1"/>
</dbReference>
<comment type="cofactor">
    <cofactor evidence="1">
        <name>Mg(2+)</name>
        <dbReference type="ChEBI" id="CHEBI:18420"/>
    </cofactor>
</comment>
<sequence length="355" mass="41218">MESCNTESKKMKVSTELSEFDAIFEELVENLTKEGLQDKEIKDAFTWFKEVLIYNVPHGKKNRGISVVTSFKHLVPDASEDDIKIARVMGWCVELLQGFFLVADDIMDNSLTRRGQPCWYKKEGVGMIAINDSYFLESCIYKLIKRYAASKPYYVHLLELFLETTLQTVIGQCMDLITVPVEGKLDLSKFDMERYSTIVKWKTAFYSFYLPVAIAMYMSGITDEVVLAKAKEILLEMGHFFQVQDDYLDCYGDPEVIGKIGTDIQDCKCGWLVVRALEVASEEQKDKLKEYYGKWDDEAVQKVKNIYKELKVESLYLQFEEESYTKITHMINTLDVKLPKSIFHDFVNKIYKRQK</sequence>
<dbReference type="SFLD" id="SFLDG01017">
    <property type="entry name" value="Polyprenyl_Transferase_Like"/>
    <property type="match status" value="1"/>
</dbReference>
<evidence type="ECO:0000256" key="6">
    <source>
        <dbReference type="ARBA" id="ARBA00012833"/>
    </source>
</evidence>
<keyword evidence="11" id="KW-0443">Lipid metabolism</keyword>
<evidence type="ECO:0000313" key="14">
    <source>
        <dbReference type="EnsemblMetazoa" id="BGLB004307-PB"/>
    </source>
</evidence>
<proteinExistence type="inferred from homology"/>
<dbReference type="VEuPathDB" id="VectorBase:BGLB004307"/>
<evidence type="ECO:0000256" key="4">
    <source>
        <dbReference type="ARBA" id="ARBA00006706"/>
    </source>
</evidence>
<dbReference type="InterPro" id="IPR039702">
    <property type="entry name" value="FPS1-like"/>
</dbReference>
<dbReference type="EnsemblMetazoa" id="BGLB004307-RB">
    <property type="protein sequence ID" value="BGLB004307-PB"/>
    <property type="gene ID" value="BGLB004307"/>
</dbReference>
<evidence type="ECO:0000256" key="3">
    <source>
        <dbReference type="ARBA" id="ARBA00005035"/>
    </source>
</evidence>
<dbReference type="GO" id="GO:0004337">
    <property type="term" value="F:(2E,6E)-farnesyl diphosphate synthase activity"/>
    <property type="evidence" value="ECO:0007669"/>
    <property type="project" value="UniProtKB-EC"/>
</dbReference>
<comment type="similarity">
    <text evidence="4 13">Belongs to the FPP/GGPP synthase family.</text>
</comment>
<keyword evidence="10" id="KW-0460">Magnesium</keyword>
<evidence type="ECO:0000256" key="9">
    <source>
        <dbReference type="ARBA" id="ARBA00022723"/>
    </source>
</evidence>
<dbReference type="Gene3D" id="1.10.600.10">
    <property type="entry name" value="Farnesyl Diphosphate Synthase"/>
    <property type="match status" value="1"/>
</dbReference>
<dbReference type="GO" id="GO:0005737">
    <property type="term" value="C:cytoplasm"/>
    <property type="evidence" value="ECO:0007669"/>
    <property type="project" value="TreeGrafter"/>
</dbReference>
<reference evidence="14" key="1">
    <citation type="submission" date="2020-05" db="UniProtKB">
        <authorList>
            <consortium name="EnsemblMetazoa"/>
        </authorList>
    </citation>
    <scope>IDENTIFICATION</scope>
    <source>
        <strain evidence="14">BB02</strain>
    </source>
</reference>
<keyword evidence="8 13" id="KW-0808">Transferase</keyword>
<dbReference type="EC" id="2.5.1.10" evidence="5"/>
<dbReference type="GO" id="GO:0004161">
    <property type="term" value="F:dimethylallyltranstransferase activity"/>
    <property type="evidence" value="ECO:0007669"/>
    <property type="project" value="UniProtKB-EC"/>
</dbReference>
<dbReference type="Pfam" id="PF00348">
    <property type="entry name" value="polyprenyl_synt"/>
    <property type="match status" value="1"/>
</dbReference>
<comment type="pathway">
    <text evidence="2">Isoprenoid biosynthesis; geranyl diphosphate biosynthesis; geranyl diphosphate from dimethylallyl diphosphate and isopentenyl diphosphate: step 1/1.</text>
</comment>
<protein>
    <recommendedName>
        <fullName evidence="12">Farnesyl pyrophosphate synthase</fullName>
        <ecNumber evidence="6">2.5.1.1</ecNumber>
        <ecNumber evidence="5">2.5.1.10</ecNumber>
    </recommendedName>
</protein>
<keyword evidence="9" id="KW-0479">Metal-binding</keyword>